<feature type="transmembrane region" description="Helical" evidence="1">
    <location>
        <begin position="146"/>
        <end position="166"/>
    </location>
</feature>
<dbReference type="EMBL" id="FTOD01000004">
    <property type="protein sequence ID" value="SIS73152.1"/>
    <property type="molecule type" value="Genomic_DNA"/>
</dbReference>
<dbReference type="Proteomes" id="UP000186795">
    <property type="component" value="Unassembled WGS sequence"/>
</dbReference>
<feature type="transmembrane region" description="Helical" evidence="1">
    <location>
        <begin position="202"/>
        <end position="223"/>
    </location>
</feature>
<feature type="transmembrane region" description="Helical" evidence="1">
    <location>
        <begin position="259"/>
        <end position="280"/>
    </location>
</feature>
<feature type="domain" description="DUF1468" evidence="3">
    <location>
        <begin position="514"/>
        <end position="644"/>
    </location>
</feature>
<accession>A0A1N7LH47</accession>
<dbReference type="InterPro" id="IPR009936">
    <property type="entry name" value="DUF1468"/>
</dbReference>
<feature type="transmembrane region" description="Helical" evidence="1">
    <location>
        <begin position="513"/>
        <end position="532"/>
    </location>
</feature>
<evidence type="ECO:0000259" key="2">
    <source>
        <dbReference type="Pfam" id="PF01970"/>
    </source>
</evidence>
<feature type="transmembrane region" description="Helical" evidence="1">
    <location>
        <begin position="439"/>
        <end position="460"/>
    </location>
</feature>
<feature type="transmembrane region" description="Helical" evidence="1">
    <location>
        <begin position="355"/>
        <end position="377"/>
    </location>
</feature>
<dbReference type="RefSeq" id="WP_076524474.1">
    <property type="nucleotide sequence ID" value="NZ_CP048103.1"/>
</dbReference>
<evidence type="ECO:0000313" key="4">
    <source>
        <dbReference type="EMBL" id="SIS73152.1"/>
    </source>
</evidence>
<organism evidence="4 5">
    <name type="scientific">Kroppenstedtia eburnea</name>
    <dbReference type="NCBI Taxonomy" id="714067"/>
    <lineage>
        <taxon>Bacteria</taxon>
        <taxon>Bacillati</taxon>
        <taxon>Bacillota</taxon>
        <taxon>Bacilli</taxon>
        <taxon>Bacillales</taxon>
        <taxon>Thermoactinomycetaceae</taxon>
        <taxon>Kroppenstedtia</taxon>
    </lineage>
</organism>
<proteinExistence type="predicted"/>
<feature type="transmembrane region" description="Helical" evidence="1">
    <location>
        <begin position="20"/>
        <end position="48"/>
    </location>
</feature>
<dbReference type="OrthoDB" id="9781349at2"/>
<keyword evidence="1" id="KW-0812">Transmembrane</keyword>
<keyword evidence="5" id="KW-1185">Reference proteome</keyword>
<feature type="transmembrane region" description="Helical" evidence="1">
    <location>
        <begin position="172"/>
        <end position="190"/>
    </location>
</feature>
<keyword evidence="1" id="KW-1133">Transmembrane helix</keyword>
<dbReference type="PANTHER" id="PTHR35342:SF5">
    <property type="entry name" value="TRICARBOXYLIC TRANSPORT PROTEIN"/>
    <property type="match status" value="1"/>
</dbReference>
<sequence length="649" mass="68021">MGIPMAESLLSGWMDPVNWLLMLVGVAGGILVGALPGLTATMALALMLPFTFSMGPEAALILLGAIYIGAIYGGSISAILINTPGTPSSIATTFDGFPMTQKGQAEQALVTAAFSSGVGGVLGGISLLFLSPLLADLALNFGPPEFFWVAVFGLTVIATLSSHSLIKGLTGGAFGLLLSTVGIAPIGGDSRFTFGFSPLQGGLDLVVVLIGLFCIPEVIAIMGRRGLQDQPSYQPVKGVAAHVIKRLIRRPLLFLRSSVIGIVTGVIPGAGGNVASLLAYDATVRFDKNKEEYGRGKIEGVAASETGNNAEVGGSLVPLLSLGIPGAAPAAVLMGALLIQGITPGPDLYKNYPDLVHTFVGAFIAANVVMFVMAFYGARYVARLLNLPSHTLVPLIVMLTVIGSYAIRNNLLDVAMMVGFGIVGYLLKKVGFEPGPIVLGLILGSIAETGLAQSMLIGQAKGGIWMVFLSRPITLALIGLCLISLGSSWWMLRSGRRERREKKGDGGRLGGDLWASLGFILVAVIALGHLPGLNKMSAVFPGTVGVILLCLGVVCLVQSLFGRWKPAEKGAVPASSVVVLSLGMAGYVLLIPWLGFLAATLLFAGMVTWFLSRRERSFRGVVVSLLIGLLLYSVFRWIFMVPFPEGWLL</sequence>
<keyword evidence="1" id="KW-0472">Membrane</keyword>
<feature type="transmembrane region" description="Helical" evidence="1">
    <location>
        <begin position="319"/>
        <end position="343"/>
    </location>
</feature>
<feature type="transmembrane region" description="Helical" evidence="1">
    <location>
        <begin position="538"/>
        <end position="558"/>
    </location>
</feature>
<name>A0A1N7LH47_9BACL</name>
<evidence type="ECO:0000256" key="1">
    <source>
        <dbReference type="SAM" id="Phobius"/>
    </source>
</evidence>
<reference evidence="5" key="1">
    <citation type="submission" date="2017-01" db="EMBL/GenBank/DDBJ databases">
        <authorList>
            <person name="Varghese N."/>
            <person name="Submissions S."/>
        </authorList>
    </citation>
    <scope>NUCLEOTIDE SEQUENCE [LARGE SCALE GENOMIC DNA]</scope>
    <source>
        <strain evidence="5">DSM 45196</strain>
    </source>
</reference>
<evidence type="ECO:0000259" key="3">
    <source>
        <dbReference type="Pfam" id="PF07331"/>
    </source>
</evidence>
<dbReference type="PANTHER" id="PTHR35342">
    <property type="entry name" value="TRICARBOXYLIC TRANSPORT PROTEIN"/>
    <property type="match status" value="1"/>
</dbReference>
<feature type="transmembrane region" description="Helical" evidence="1">
    <location>
        <begin position="108"/>
        <end position="134"/>
    </location>
</feature>
<feature type="transmembrane region" description="Helical" evidence="1">
    <location>
        <begin position="618"/>
        <end position="639"/>
    </location>
</feature>
<dbReference type="Pfam" id="PF01970">
    <property type="entry name" value="TctA"/>
    <property type="match status" value="1"/>
</dbReference>
<dbReference type="Pfam" id="PF07331">
    <property type="entry name" value="TctB"/>
    <property type="match status" value="1"/>
</dbReference>
<dbReference type="AlphaFoldDB" id="A0A1N7LH47"/>
<feature type="transmembrane region" description="Helical" evidence="1">
    <location>
        <begin position="593"/>
        <end position="611"/>
    </location>
</feature>
<feature type="transmembrane region" description="Helical" evidence="1">
    <location>
        <begin position="384"/>
        <end position="405"/>
    </location>
</feature>
<protein>
    <submittedName>
        <fullName evidence="4">Putative tricarboxylic transport membrane protein</fullName>
    </submittedName>
</protein>
<feature type="transmembrane region" description="Helical" evidence="1">
    <location>
        <begin position="472"/>
        <end position="492"/>
    </location>
</feature>
<evidence type="ECO:0000313" key="5">
    <source>
        <dbReference type="Proteomes" id="UP000186795"/>
    </source>
</evidence>
<feature type="transmembrane region" description="Helical" evidence="1">
    <location>
        <begin position="60"/>
        <end position="81"/>
    </location>
</feature>
<dbReference type="InterPro" id="IPR002823">
    <property type="entry name" value="DUF112_TM"/>
</dbReference>
<gene>
    <name evidence="4" type="ORF">SAMN05421790_104169</name>
</gene>
<feature type="domain" description="DUF112" evidence="2">
    <location>
        <begin position="20"/>
        <end position="439"/>
    </location>
</feature>